<feature type="compositionally biased region" description="Polar residues" evidence="1">
    <location>
        <begin position="21"/>
        <end position="33"/>
    </location>
</feature>
<feature type="compositionally biased region" description="Low complexity" evidence="1">
    <location>
        <begin position="55"/>
        <end position="79"/>
    </location>
</feature>
<dbReference type="AlphaFoldDB" id="A0A8B7Z3M2"/>
<feature type="compositionally biased region" description="Polar residues" evidence="1">
    <location>
        <begin position="80"/>
        <end position="97"/>
    </location>
</feature>
<dbReference type="GO" id="GO:0031511">
    <property type="term" value="C:Mis6-Sim4 complex"/>
    <property type="evidence" value="ECO:0007669"/>
    <property type="project" value="InterPro"/>
</dbReference>
<dbReference type="InterPro" id="IPR025207">
    <property type="entry name" value="Sim4_Fta4"/>
</dbReference>
<accession>A0A8B7Z3M2</accession>
<dbReference type="KEGG" id="aplc:110984382"/>
<gene>
    <name evidence="3" type="primary">LOC110984382</name>
</gene>
<dbReference type="GeneID" id="110984382"/>
<feature type="region of interest" description="Disordered" evidence="1">
    <location>
        <begin position="1"/>
        <end position="215"/>
    </location>
</feature>
<organism evidence="2 3">
    <name type="scientific">Acanthaster planci</name>
    <name type="common">Crown-of-thorns starfish</name>
    <dbReference type="NCBI Taxonomy" id="133434"/>
    <lineage>
        <taxon>Eukaryota</taxon>
        <taxon>Metazoa</taxon>
        <taxon>Echinodermata</taxon>
        <taxon>Eleutherozoa</taxon>
        <taxon>Asterozoa</taxon>
        <taxon>Asteroidea</taxon>
        <taxon>Valvatacea</taxon>
        <taxon>Valvatida</taxon>
        <taxon>Acanthasteridae</taxon>
        <taxon>Acanthaster</taxon>
    </lineage>
</organism>
<sequence>MAHSKKQKLSQLPSEEDDGSIQETTQLQHTTVATPEIDVSLVDRMKKRFSTRNPTASDTNAADASSTNTELETSSTASSQYLTTGEEGQQKGTSKRNSLGRKVVQIDKVFSPEASSGRVFQSPTRFPRRESGLAALSTMLTSASSESDDATQTGTRGSASKTRGKAKRHRGNDQGEERNSQSSSEKSADDPDQRILSSYPSEWPGPADEGSEEMAERYAALRARLFTLSGSLSVAKQQCEQYKALADALQGINTNLEKCSSEDLQEEVKRTGDLVSKIQQKLESRDLTRASQETSGDSNRNNGDSAPPTSPAHPPTDHAALVKVLFKAAATVDSP</sequence>
<dbReference type="OMA" id="HMADKEF"/>
<protein>
    <submittedName>
        <fullName evidence="3">Uncharacterized protein LOC110984382 isoform X1</fullName>
    </submittedName>
</protein>
<feature type="region of interest" description="Disordered" evidence="1">
    <location>
        <begin position="260"/>
        <end position="319"/>
    </location>
</feature>
<feature type="compositionally biased region" description="Polar residues" evidence="1">
    <location>
        <begin position="150"/>
        <end position="161"/>
    </location>
</feature>
<reference evidence="3" key="1">
    <citation type="submission" date="2025-08" db="UniProtKB">
        <authorList>
            <consortium name="RefSeq"/>
        </authorList>
    </citation>
    <scope>IDENTIFICATION</scope>
</reference>
<dbReference type="RefSeq" id="XP_022100233.1">
    <property type="nucleotide sequence ID" value="XM_022244541.1"/>
</dbReference>
<proteinExistence type="predicted"/>
<dbReference type="OrthoDB" id="10634311at2759"/>
<feature type="compositionally biased region" description="Polar residues" evidence="1">
    <location>
        <begin position="289"/>
        <end position="303"/>
    </location>
</feature>
<evidence type="ECO:0000313" key="3">
    <source>
        <dbReference type="RefSeq" id="XP_022100233.1"/>
    </source>
</evidence>
<evidence type="ECO:0000313" key="2">
    <source>
        <dbReference type="Proteomes" id="UP000694845"/>
    </source>
</evidence>
<feature type="compositionally biased region" description="Low complexity" evidence="1">
    <location>
        <begin position="132"/>
        <end position="145"/>
    </location>
</feature>
<dbReference type="Pfam" id="PF13093">
    <property type="entry name" value="FTA4"/>
    <property type="match status" value="1"/>
</dbReference>
<dbReference type="Proteomes" id="UP000694845">
    <property type="component" value="Unplaced"/>
</dbReference>
<keyword evidence="2" id="KW-1185">Reference proteome</keyword>
<name>A0A8B7Z3M2_ACAPL</name>
<evidence type="ECO:0000256" key="1">
    <source>
        <dbReference type="SAM" id="MobiDB-lite"/>
    </source>
</evidence>